<keyword evidence="7" id="KW-1185">Reference proteome</keyword>
<dbReference type="GO" id="GO:0003723">
    <property type="term" value="F:RNA binding"/>
    <property type="evidence" value="ECO:0007669"/>
    <property type="project" value="InterPro"/>
</dbReference>
<evidence type="ECO:0000259" key="5">
    <source>
        <dbReference type="Pfam" id="PF00849"/>
    </source>
</evidence>
<dbReference type="NCBIfam" id="TIGR00005">
    <property type="entry name" value="rluA_subfam"/>
    <property type="match status" value="1"/>
</dbReference>
<dbReference type="InterPro" id="IPR006225">
    <property type="entry name" value="PsdUridine_synth_RluC/D"/>
</dbReference>
<evidence type="ECO:0000313" key="6">
    <source>
        <dbReference type="EMBL" id="MBB5335301.1"/>
    </source>
</evidence>
<dbReference type="GO" id="GO:0140098">
    <property type="term" value="F:catalytic activity, acting on RNA"/>
    <property type="evidence" value="ECO:0007669"/>
    <property type="project" value="UniProtKB-ARBA"/>
</dbReference>
<dbReference type="Pfam" id="PF00849">
    <property type="entry name" value="PseudoU_synth_2"/>
    <property type="match status" value="1"/>
</dbReference>
<comment type="caution">
    <text evidence="6">The sequence shown here is derived from an EMBL/GenBank/DDBJ whole genome shotgun (WGS) entry which is preliminary data.</text>
</comment>
<evidence type="ECO:0000256" key="3">
    <source>
        <dbReference type="PIRSR" id="PIRSR606225-1"/>
    </source>
</evidence>
<dbReference type="PANTHER" id="PTHR21600">
    <property type="entry name" value="MITOCHONDRIAL RNA PSEUDOURIDINE SYNTHASE"/>
    <property type="match status" value="1"/>
</dbReference>
<dbReference type="Proteomes" id="UP000559117">
    <property type="component" value="Unassembled WGS sequence"/>
</dbReference>
<evidence type="ECO:0000256" key="1">
    <source>
        <dbReference type="ARBA" id="ARBA00000073"/>
    </source>
</evidence>
<organism evidence="6 7">
    <name type="scientific">Pectinatus brassicae</name>
    <dbReference type="NCBI Taxonomy" id="862415"/>
    <lineage>
        <taxon>Bacteria</taxon>
        <taxon>Bacillati</taxon>
        <taxon>Bacillota</taxon>
        <taxon>Negativicutes</taxon>
        <taxon>Selenomonadales</taxon>
        <taxon>Selenomonadaceae</taxon>
        <taxon>Pectinatus</taxon>
    </lineage>
</organism>
<dbReference type="InterPro" id="IPR050188">
    <property type="entry name" value="RluA_PseudoU_synthase"/>
</dbReference>
<accession>A0A840UC40</accession>
<dbReference type="InterPro" id="IPR020103">
    <property type="entry name" value="PsdUridine_synth_cat_dom_sf"/>
</dbReference>
<feature type="domain" description="Pseudouridine synthase RsuA/RluA-like" evidence="5">
    <location>
        <begin position="85"/>
        <end position="234"/>
    </location>
</feature>
<gene>
    <name evidence="6" type="ORF">HNR32_000421</name>
</gene>
<dbReference type="GO" id="GO:0000455">
    <property type="term" value="P:enzyme-directed rRNA pseudouridine synthesis"/>
    <property type="evidence" value="ECO:0007669"/>
    <property type="project" value="TreeGrafter"/>
</dbReference>
<evidence type="ECO:0000313" key="7">
    <source>
        <dbReference type="Proteomes" id="UP000559117"/>
    </source>
</evidence>
<dbReference type="InterPro" id="IPR006224">
    <property type="entry name" value="PsdUridine_synth_RluA-like_CS"/>
</dbReference>
<keyword evidence="4 6" id="KW-0413">Isomerase</keyword>
<dbReference type="PROSITE" id="PS01129">
    <property type="entry name" value="PSI_RLU"/>
    <property type="match status" value="1"/>
</dbReference>
<dbReference type="Gene3D" id="3.30.2350.10">
    <property type="entry name" value="Pseudouridine synthase"/>
    <property type="match status" value="1"/>
</dbReference>
<protein>
    <recommendedName>
        <fullName evidence="4">Pseudouridine synthase</fullName>
        <ecNumber evidence="4">5.4.99.-</ecNumber>
    </recommendedName>
</protein>
<dbReference type="EC" id="5.4.99.-" evidence="4"/>
<sequence>MINFTVPADYPQQKARYFLASHAKVSTNLWKKIKWQGHLYINNQEVHAASAVVNSGDTISYELAVSSQIIPCDKPLSIVYEDDWLLVINKPANMLIHPTTKDHSDTLVNIVVNYYQQSQQVNIGCHPVYRLDRNTTGLIIVAKQPQIQYALTTSHDKICRFYQALVQGKPKPAEAMLCQPIGRKPDSIIERIVSKNGQSALTRYKVLLSKNDYSLVRLKLYSGRTHQIRVHMSHCGHPLLGDDLYGGDCTLIERQALHAYHVIFEHPISHKKIDIKIPLPADMQNILDSYK</sequence>
<reference evidence="6 7" key="1">
    <citation type="submission" date="2020-08" db="EMBL/GenBank/DDBJ databases">
        <title>Genomic Encyclopedia of Type Strains, Phase IV (KMG-IV): sequencing the most valuable type-strain genomes for metagenomic binning, comparative biology and taxonomic classification.</title>
        <authorList>
            <person name="Goeker M."/>
        </authorList>
    </citation>
    <scope>NUCLEOTIDE SEQUENCE [LARGE SCALE GENOMIC DNA]</scope>
    <source>
        <strain evidence="6 7">DSM 24661</strain>
    </source>
</reference>
<dbReference type="RefSeq" id="WP_183859165.1">
    <property type="nucleotide sequence ID" value="NZ_JACHFH010000003.1"/>
</dbReference>
<comment type="similarity">
    <text evidence="2 4">Belongs to the pseudouridine synthase RluA family.</text>
</comment>
<evidence type="ECO:0000256" key="4">
    <source>
        <dbReference type="RuleBase" id="RU362028"/>
    </source>
</evidence>
<dbReference type="GO" id="GO:0009982">
    <property type="term" value="F:pseudouridine synthase activity"/>
    <property type="evidence" value="ECO:0007669"/>
    <property type="project" value="InterPro"/>
</dbReference>
<dbReference type="AlphaFoldDB" id="A0A840UC40"/>
<dbReference type="EMBL" id="JACHFH010000003">
    <property type="protein sequence ID" value="MBB5335301.1"/>
    <property type="molecule type" value="Genomic_DNA"/>
</dbReference>
<dbReference type="InterPro" id="IPR006145">
    <property type="entry name" value="PsdUridine_synth_RsuA/RluA"/>
</dbReference>
<evidence type="ECO:0000256" key="2">
    <source>
        <dbReference type="ARBA" id="ARBA00010876"/>
    </source>
</evidence>
<comment type="catalytic activity">
    <reaction evidence="1 4">
        <text>a uridine in RNA = a pseudouridine in RNA</text>
        <dbReference type="Rhea" id="RHEA:48348"/>
        <dbReference type="Rhea" id="RHEA-COMP:12068"/>
        <dbReference type="Rhea" id="RHEA-COMP:12069"/>
        <dbReference type="ChEBI" id="CHEBI:65314"/>
        <dbReference type="ChEBI" id="CHEBI:65315"/>
    </reaction>
</comment>
<proteinExistence type="inferred from homology"/>
<dbReference type="CDD" id="cd00165">
    <property type="entry name" value="S4"/>
    <property type="match status" value="1"/>
</dbReference>
<name>A0A840UC40_9FIRM</name>
<feature type="active site" evidence="3">
    <location>
        <position position="132"/>
    </location>
</feature>
<comment type="function">
    <text evidence="4">Responsible for synthesis of pseudouridine from uracil.</text>
</comment>
<dbReference type="CDD" id="cd02869">
    <property type="entry name" value="PseudoU_synth_RluA_like"/>
    <property type="match status" value="1"/>
</dbReference>
<dbReference type="PANTHER" id="PTHR21600:SF35">
    <property type="entry name" value="PSEUDOURIDINE SYNTHASE"/>
    <property type="match status" value="1"/>
</dbReference>
<dbReference type="SUPFAM" id="SSF55120">
    <property type="entry name" value="Pseudouridine synthase"/>
    <property type="match status" value="1"/>
</dbReference>